<comment type="caution">
    <text evidence="5">The sequence shown here is derived from an EMBL/GenBank/DDBJ whole genome shotgun (WGS) entry which is preliminary data.</text>
</comment>
<dbReference type="EMBL" id="JXRA01000158">
    <property type="protein sequence ID" value="KIO74591.1"/>
    <property type="molecule type" value="Genomic_DNA"/>
</dbReference>
<accession>A0A0D0GJI7</accession>
<comment type="similarity">
    <text evidence="1">Belongs to the glycosyltransferase 2 family.</text>
</comment>
<keyword evidence="3 5" id="KW-0808">Transferase</keyword>
<dbReference type="InterPro" id="IPR001173">
    <property type="entry name" value="Glyco_trans_2-like"/>
</dbReference>
<reference evidence="5 6" key="1">
    <citation type="submission" date="2015-01" db="EMBL/GenBank/DDBJ databases">
        <title>Draft genome sequence of Pedobacter sp. NL19 isolated from sludge of an effluent treatment pond in an abandoned uranium mine.</title>
        <authorList>
            <person name="Santos T."/>
            <person name="Caetano T."/>
            <person name="Covas C."/>
            <person name="Cruz A."/>
            <person name="Mendo S."/>
        </authorList>
    </citation>
    <scope>NUCLEOTIDE SEQUENCE [LARGE SCALE GENOMIC DNA]</scope>
    <source>
        <strain evidence="5 6">NL19</strain>
    </source>
</reference>
<dbReference type="GO" id="GO:0016757">
    <property type="term" value="F:glycosyltransferase activity"/>
    <property type="evidence" value="ECO:0007669"/>
    <property type="project" value="UniProtKB-KW"/>
</dbReference>
<organism evidence="5 6">
    <name type="scientific">Pedobacter lusitanus</name>
    <dbReference type="NCBI Taxonomy" id="1503925"/>
    <lineage>
        <taxon>Bacteria</taxon>
        <taxon>Pseudomonadati</taxon>
        <taxon>Bacteroidota</taxon>
        <taxon>Sphingobacteriia</taxon>
        <taxon>Sphingobacteriales</taxon>
        <taxon>Sphingobacteriaceae</taxon>
        <taxon>Pedobacter</taxon>
    </lineage>
</organism>
<dbReference type="RefSeq" id="WP_041887139.1">
    <property type="nucleotide sequence ID" value="NZ_CP157278.1"/>
</dbReference>
<dbReference type="Proteomes" id="UP000032049">
    <property type="component" value="Unassembled WGS sequence"/>
</dbReference>
<keyword evidence="2" id="KW-0328">Glycosyltransferase</keyword>
<evidence type="ECO:0000256" key="2">
    <source>
        <dbReference type="ARBA" id="ARBA00022676"/>
    </source>
</evidence>
<evidence type="ECO:0000256" key="1">
    <source>
        <dbReference type="ARBA" id="ARBA00006739"/>
    </source>
</evidence>
<dbReference type="Gene3D" id="3.90.550.10">
    <property type="entry name" value="Spore Coat Polysaccharide Biosynthesis Protein SpsA, Chain A"/>
    <property type="match status" value="1"/>
</dbReference>
<evidence type="ECO:0000259" key="4">
    <source>
        <dbReference type="Pfam" id="PF00535"/>
    </source>
</evidence>
<evidence type="ECO:0000256" key="3">
    <source>
        <dbReference type="ARBA" id="ARBA00022679"/>
    </source>
</evidence>
<protein>
    <submittedName>
        <fullName evidence="5">Glycosyltransferase</fullName>
    </submittedName>
</protein>
<dbReference type="Pfam" id="PF00535">
    <property type="entry name" value="Glycos_transf_2"/>
    <property type="match status" value="1"/>
</dbReference>
<dbReference type="OrthoDB" id="6836202at2"/>
<feature type="domain" description="Glycosyltransferase 2-like" evidence="4">
    <location>
        <begin position="52"/>
        <end position="118"/>
    </location>
</feature>
<name>A0A0D0GJI7_9SPHI</name>
<keyword evidence="6" id="KW-1185">Reference proteome</keyword>
<proteinExistence type="inferred from homology"/>
<dbReference type="PANTHER" id="PTHR43179">
    <property type="entry name" value="RHAMNOSYLTRANSFERASE WBBL"/>
    <property type="match status" value="1"/>
</dbReference>
<gene>
    <name evidence="5" type="ORF">TH53_25500</name>
</gene>
<dbReference type="PANTHER" id="PTHR43179:SF12">
    <property type="entry name" value="GALACTOFURANOSYLTRANSFERASE GLFT2"/>
    <property type="match status" value="1"/>
</dbReference>
<evidence type="ECO:0000313" key="6">
    <source>
        <dbReference type="Proteomes" id="UP000032049"/>
    </source>
</evidence>
<sequence>MKHRTEIDIIILSFAQTDALKQVTIDCIHSLMASEDPGEIKFNVVVIESQKDLKPYQYENSTTVYSDQPFGYNRYMNIGIEMTSSPYVCLCNNDLIFHQHWATEILKPFEEYADLLSASPVCSIHHPKMDFELNSGLKLGYRIRHEVSGWCLFFKREMLAITGKLDENYKFWCADNDYANTLWVLKIYHVLVTSSIVDHLENKTLINQTEEVQDQLTEKEVFYLQKKWKPRMGDGWVLMN</sequence>
<dbReference type="InterPro" id="IPR029044">
    <property type="entry name" value="Nucleotide-diphossugar_trans"/>
</dbReference>
<dbReference type="STRING" id="1503925.TH53_25500"/>
<evidence type="ECO:0000313" key="5">
    <source>
        <dbReference type="EMBL" id="KIO74591.1"/>
    </source>
</evidence>
<dbReference type="SUPFAM" id="SSF53448">
    <property type="entry name" value="Nucleotide-diphospho-sugar transferases"/>
    <property type="match status" value="1"/>
</dbReference>
<dbReference type="AlphaFoldDB" id="A0A0D0GJI7"/>